<reference evidence="2" key="1">
    <citation type="submission" date="2022-03" db="EMBL/GenBank/DDBJ databases">
        <authorList>
            <person name="Martin C."/>
        </authorList>
    </citation>
    <scope>NUCLEOTIDE SEQUENCE</scope>
</reference>
<gene>
    <name evidence="2" type="ORF">OFUS_LOCUS6413</name>
</gene>
<dbReference type="PANTHER" id="PTHR22145">
    <property type="entry name" value="SI:CH211-266K22.6"/>
    <property type="match status" value="1"/>
</dbReference>
<evidence type="ECO:0000313" key="2">
    <source>
        <dbReference type="EMBL" id="CAH1779616.1"/>
    </source>
</evidence>
<dbReference type="InterPro" id="IPR029266">
    <property type="entry name" value="FAM217"/>
</dbReference>
<dbReference type="OrthoDB" id="10027339at2759"/>
<accession>A0A8J1TUV4</accession>
<feature type="compositionally biased region" description="Basic and acidic residues" evidence="1">
    <location>
        <begin position="664"/>
        <end position="677"/>
    </location>
</feature>
<dbReference type="Proteomes" id="UP000749559">
    <property type="component" value="Unassembled WGS sequence"/>
</dbReference>
<feature type="compositionally biased region" description="Basic and acidic residues" evidence="1">
    <location>
        <begin position="593"/>
        <end position="602"/>
    </location>
</feature>
<evidence type="ECO:0000313" key="3">
    <source>
        <dbReference type="Proteomes" id="UP000749559"/>
    </source>
</evidence>
<comment type="caution">
    <text evidence="2">The sequence shown here is derived from an EMBL/GenBank/DDBJ whole genome shotgun (WGS) entry which is preliminary data.</text>
</comment>
<dbReference type="Pfam" id="PF15344">
    <property type="entry name" value="FAM217"/>
    <property type="match status" value="1"/>
</dbReference>
<protein>
    <submittedName>
        <fullName evidence="2">Uncharacterized protein</fullName>
    </submittedName>
</protein>
<evidence type="ECO:0000256" key="1">
    <source>
        <dbReference type="SAM" id="MobiDB-lite"/>
    </source>
</evidence>
<feature type="compositionally biased region" description="Polar residues" evidence="1">
    <location>
        <begin position="639"/>
        <end position="650"/>
    </location>
</feature>
<feature type="region of interest" description="Disordered" evidence="1">
    <location>
        <begin position="375"/>
        <end position="414"/>
    </location>
</feature>
<feature type="compositionally biased region" description="Basic residues" evidence="1">
    <location>
        <begin position="733"/>
        <end position="746"/>
    </location>
</feature>
<dbReference type="PANTHER" id="PTHR22145:SF2">
    <property type="entry name" value="SI:CH211-266K22.6"/>
    <property type="match status" value="1"/>
</dbReference>
<dbReference type="EMBL" id="CAIIXF020000003">
    <property type="protein sequence ID" value="CAH1779616.1"/>
    <property type="molecule type" value="Genomic_DNA"/>
</dbReference>
<name>A0A8J1TUV4_OWEFU</name>
<feature type="compositionally biased region" description="Polar residues" evidence="1">
    <location>
        <begin position="680"/>
        <end position="698"/>
    </location>
</feature>
<organism evidence="2 3">
    <name type="scientific">Owenia fusiformis</name>
    <name type="common">Polychaete worm</name>
    <dbReference type="NCBI Taxonomy" id="6347"/>
    <lineage>
        <taxon>Eukaryota</taxon>
        <taxon>Metazoa</taxon>
        <taxon>Spiralia</taxon>
        <taxon>Lophotrochozoa</taxon>
        <taxon>Annelida</taxon>
        <taxon>Polychaeta</taxon>
        <taxon>Sedentaria</taxon>
        <taxon>Canalipalpata</taxon>
        <taxon>Sabellida</taxon>
        <taxon>Oweniida</taxon>
        <taxon>Oweniidae</taxon>
        <taxon>Owenia</taxon>
    </lineage>
</organism>
<feature type="region of interest" description="Disordered" evidence="1">
    <location>
        <begin position="593"/>
        <end position="753"/>
    </location>
</feature>
<sequence length="753" mass="85409">MWSSPCRSIPQIIALDVEEMCVQGVRPKYSPHPVPCENRYIKNDIKANDNIYADSDAYKNSEADPNKARRSVSFGANEVFKIDSTEVPVSKQYKNGKLTAKDILVYGSGLGLRGSPPKDHGWVRDGARRTTAHGWLHGNGTSKGDTNNKMTTPQRQTLDKDTYQWQTWSALQDDEASEVQNTSPQAMYKITKSEFRRLQAQVRSVQGDITGDRYRPNSHGFKKINQKEGETIPVLYRSQLASSLKAFKKKTWSPLEGTEKLDDDGYYRCRPHNVETSGFVPNTVHREHTHKPRPKTACAQYVPIGERALSSRETLARTRPHSAIPQPMTQTNESLKRGEYDTLSPKIVYELADEDDETLNKSMCLYGDKNHFTSQSLKSSGRDSDYDSGLSRISASDMSDNENDEEPPIIKNSNIPDLKLRPEILDSFCLAQGLKDPRKFDFDAMRLEIPPYEFTSALPIELNRLDYREISQIEFDWRDQTKLRPPIKEDEKIIDRIVLLEKLQVETEEWERARRERIRNAIKQKRSDYKLSKGVRPISTKPKDRKCCPRCVQLSCVGDCPVKRATSNQCVHCFQKYCDGKCVNTNYEFHSRAEGTEEDAKSSRKPRPSSCNSCKRSNSNAKRINANRVILGRPKSGHATYSTGQRSVPSTKDLRPRPNTPIHADIEKELEKLDLDPNRGGTSRPNTAKSSVSNTGSKRPSGRALVVPHKSYFSQRRHSLTDLTKLEKAGQNGKKKRLKSAKKRPKTANAKCT</sequence>
<keyword evidence="3" id="KW-1185">Reference proteome</keyword>
<feature type="compositionally biased region" description="Low complexity" evidence="1">
    <location>
        <begin position="608"/>
        <end position="623"/>
    </location>
</feature>
<dbReference type="AlphaFoldDB" id="A0A8J1TUV4"/>
<proteinExistence type="predicted"/>